<sequence>MRGCLSPSPGNYEIVFAIITASKREWPEALPFFSQLNFVRNAKRLSGYGFKVSLCRIEEKDG</sequence>
<dbReference type="EMBL" id="FOAP01000024">
    <property type="protein sequence ID" value="SEM83036.1"/>
    <property type="molecule type" value="Genomic_DNA"/>
</dbReference>
<dbReference type="NCBIfam" id="TIGR04141">
    <property type="entry name" value="TIGR04141 family sporadically distributed protein"/>
    <property type="match status" value="1"/>
</dbReference>
<evidence type="ECO:0000313" key="2">
    <source>
        <dbReference type="Proteomes" id="UP000182719"/>
    </source>
</evidence>
<evidence type="ECO:0000313" key="1">
    <source>
        <dbReference type="EMBL" id="SEM83036.1"/>
    </source>
</evidence>
<organism evidence="1 2">
    <name type="scientific">Stigmatella aurantiaca</name>
    <dbReference type="NCBI Taxonomy" id="41"/>
    <lineage>
        <taxon>Bacteria</taxon>
        <taxon>Pseudomonadati</taxon>
        <taxon>Myxococcota</taxon>
        <taxon>Myxococcia</taxon>
        <taxon>Myxococcales</taxon>
        <taxon>Cystobacterineae</taxon>
        <taxon>Archangiaceae</taxon>
        <taxon>Stigmatella</taxon>
    </lineage>
</organism>
<dbReference type="Proteomes" id="UP000182719">
    <property type="component" value="Unassembled WGS sequence"/>
</dbReference>
<reference evidence="2" key="1">
    <citation type="submission" date="2016-10" db="EMBL/GenBank/DDBJ databases">
        <authorList>
            <person name="Varghese N."/>
            <person name="Submissions S."/>
        </authorList>
    </citation>
    <scope>NUCLEOTIDE SEQUENCE [LARGE SCALE GENOMIC DNA]</scope>
    <source>
        <strain evidence="2">DSM 17044</strain>
    </source>
</reference>
<dbReference type="InterPro" id="IPR026487">
    <property type="entry name" value="CHP04141"/>
</dbReference>
<protein>
    <submittedName>
        <fullName evidence="1">Sporadically distributed protein, TIGR04141 family</fullName>
    </submittedName>
</protein>
<dbReference type="AlphaFoldDB" id="A0A1H8BJS9"/>
<gene>
    <name evidence="1" type="ORF">SAMN05444354_1242</name>
</gene>
<keyword evidence="2" id="KW-1185">Reference proteome</keyword>
<proteinExistence type="predicted"/>
<dbReference type="Pfam" id="PF19614">
    <property type="entry name" value="DUF6119"/>
    <property type="match status" value="1"/>
</dbReference>
<name>A0A1H8BJS9_STIAU</name>
<accession>A0A1H8BJS9</accession>